<evidence type="ECO:0000256" key="12">
    <source>
        <dbReference type="ARBA" id="ARBA00022989"/>
    </source>
</evidence>
<evidence type="ECO:0000256" key="18">
    <source>
        <dbReference type="ARBA" id="ARBA00049504"/>
    </source>
</evidence>
<gene>
    <name evidence="19 20" type="primary">cobS</name>
    <name evidence="20" type="ORF">ENKNEFLB_01279</name>
</gene>
<evidence type="ECO:0000256" key="3">
    <source>
        <dbReference type="ARBA" id="ARBA00004663"/>
    </source>
</evidence>
<evidence type="ECO:0000256" key="17">
    <source>
        <dbReference type="ARBA" id="ARBA00048623"/>
    </source>
</evidence>
<feature type="transmembrane region" description="Helical" evidence="19">
    <location>
        <begin position="147"/>
        <end position="170"/>
    </location>
</feature>
<evidence type="ECO:0000256" key="2">
    <source>
        <dbReference type="ARBA" id="ARBA00004651"/>
    </source>
</evidence>
<dbReference type="Pfam" id="PF02654">
    <property type="entry name" value="CobS"/>
    <property type="match status" value="1"/>
</dbReference>
<name>A0ABX8EH10_9ACTN</name>
<evidence type="ECO:0000313" key="21">
    <source>
        <dbReference type="Proteomes" id="UP000679307"/>
    </source>
</evidence>
<evidence type="ECO:0000256" key="8">
    <source>
        <dbReference type="ARBA" id="ARBA00022573"/>
    </source>
</evidence>
<evidence type="ECO:0000256" key="19">
    <source>
        <dbReference type="HAMAP-Rule" id="MF_00719"/>
    </source>
</evidence>
<comment type="similarity">
    <text evidence="4 19">Belongs to the CobS family.</text>
</comment>
<evidence type="ECO:0000256" key="5">
    <source>
        <dbReference type="ARBA" id="ARBA00013200"/>
    </source>
</evidence>
<keyword evidence="9 19" id="KW-0808">Transferase</keyword>
<evidence type="ECO:0000313" key="20">
    <source>
        <dbReference type="EMBL" id="QVT78901.1"/>
    </source>
</evidence>
<keyword evidence="21" id="KW-1185">Reference proteome</keyword>
<dbReference type="Proteomes" id="UP000679307">
    <property type="component" value="Chromosome"/>
</dbReference>
<evidence type="ECO:0000256" key="7">
    <source>
        <dbReference type="ARBA" id="ARBA00022475"/>
    </source>
</evidence>
<comment type="catalytic activity">
    <reaction evidence="17 19">
        <text>alpha-ribazole + adenosylcob(III)inamide-GDP = adenosylcob(III)alamin + GMP + H(+)</text>
        <dbReference type="Rhea" id="RHEA:16049"/>
        <dbReference type="ChEBI" id="CHEBI:10329"/>
        <dbReference type="ChEBI" id="CHEBI:15378"/>
        <dbReference type="ChEBI" id="CHEBI:18408"/>
        <dbReference type="ChEBI" id="CHEBI:58115"/>
        <dbReference type="ChEBI" id="CHEBI:60487"/>
        <dbReference type="EC" id="2.7.8.26"/>
    </reaction>
</comment>
<evidence type="ECO:0000256" key="10">
    <source>
        <dbReference type="ARBA" id="ARBA00022692"/>
    </source>
</evidence>
<feature type="transmembrane region" description="Helical" evidence="19">
    <location>
        <begin position="214"/>
        <end position="231"/>
    </location>
</feature>
<dbReference type="PANTHER" id="PTHR34148">
    <property type="entry name" value="ADENOSYLCOBINAMIDE-GDP RIBAZOLETRANSFERASE"/>
    <property type="match status" value="1"/>
</dbReference>
<dbReference type="EMBL" id="CP075371">
    <property type="protein sequence ID" value="QVT78901.1"/>
    <property type="molecule type" value="Genomic_DNA"/>
</dbReference>
<feature type="transmembrane region" description="Helical" evidence="19">
    <location>
        <begin position="191"/>
        <end position="208"/>
    </location>
</feature>
<evidence type="ECO:0000256" key="16">
    <source>
        <dbReference type="ARBA" id="ARBA00032853"/>
    </source>
</evidence>
<evidence type="ECO:0000256" key="4">
    <source>
        <dbReference type="ARBA" id="ARBA00010561"/>
    </source>
</evidence>
<comment type="catalytic activity">
    <reaction evidence="18 19">
        <text>alpha-ribazole 5'-phosphate + adenosylcob(III)inamide-GDP = adenosylcob(III)alamin 5'-phosphate + GMP + H(+)</text>
        <dbReference type="Rhea" id="RHEA:23560"/>
        <dbReference type="ChEBI" id="CHEBI:15378"/>
        <dbReference type="ChEBI" id="CHEBI:57918"/>
        <dbReference type="ChEBI" id="CHEBI:58115"/>
        <dbReference type="ChEBI" id="CHEBI:60487"/>
        <dbReference type="ChEBI" id="CHEBI:60493"/>
        <dbReference type="EC" id="2.7.8.26"/>
    </reaction>
</comment>
<feature type="transmembrane region" description="Helical" evidence="19">
    <location>
        <begin position="117"/>
        <end position="141"/>
    </location>
</feature>
<evidence type="ECO:0000256" key="14">
    <source>
        <dbReference type="ARBA" id="ARBA00025228"/>
    </source>
</evidence>
<dbReference type="RefSeq" id="WP_214058429.1">
    <property type="nucleotide sequence ID" value="NZ_BAAAHS010000010.1"/>
</dbReference>
<evidence type="ECO:0000256" key="9">
    <source>
        <dbReference type="ARBA" id="ARBA00022679"/>
    </source>
</evidence>
<dbReference type="PANTHER" id="PTHR34148:SF1">
    <property type="entry name" value="ADENOSYLCOBINAMIDE-GDP RIBAZOLETRANSFERASE"/>
    <property type="match status" value="1"/>
</dbReference>
<evidence type="ECO:0000256" key="15">
    <source>
        <dbReference type="ARBA" id="ARBA00032605"/>
    </source>
</evidence>
<comment type="subcellular location">
    <subcellularLocation>
        <location evidence="2 19">Cell membrane</location>
        <topology evidence="2 19">Multi-pass membrane protein</topology>
    </subcellularLocation>
</comment>
<keyword evidence="13 19" id="KW-0472">Membrane</keyword>
<comment type="function">
    <text evidence="14 19">Joins adenosylcobinamide-GDP and alpha-ribazole to generate adenosylcobalamin (Ado-cobalamin). Also synthesizes adenosylcobalamin 5'-phosphate from adenosylcobinamide-GDP and alpha-ribazole 5'-phosphate.</text>
</comment>
<keyword evidence="7 19" id="KW-1003">Cell membrane</keyword>
<dbReference type="EC" id="2.7.8.26" evidence="5 19"/>
<evidence type="ECO:0000256" key="6">
    <source>
        <dbReference type="ARBA" id="ARBA00015850"/>
    </source>
</evidence>
<keyword evidence="10 19" id="KW-0812">Transmembrane</keyword>
<keyword evidence="12 19" id="KW-1133">Transmembrane helix</keyword>
<proteinExistence type="inferred from homology"/>
<dbReference type="InterPro" id="IPR003805">
    <property type="entry name" value="CobS"/>
</dbReference>
<comment type="cofactor">
    <cofactor evidence="1 19">
        <name>Mg(2+)</name>
        <dbReference type="ChEBI" id="CHEBI:18420"/>
    </cofactor>
</comment>
<keyword evidence="11 19" id="KW-0460">Magnesium</keyword>
<feature type="transmembrane region" description="Helical" evidence="19">
    <location>
        <begin position="42"/>
        <end position="61"/>
    </location>
</feature>
<feature type="transmembrane region" description="Helical" evidence="19">
    <location>
        <begin position="243"/>
        <end position="261"/>
    </location>
</feature>
<evidence type="ECO:0000256" key="1">
    <source>
        <dbReference type="ARBA" id="ARBA00001946"/>
    </source>
</evidence>
<accession>A0ABX8EH10</accession>
<dbReference type="HAMAP" id="MF_00719">
    <property type="entry name" value="CobS"/>
    <property type="match status" value="1"/>
</dbReference>
<evidence type="ECO:0000256" key="11">
    <source>
        <dbReference type="ARBA" id="ARBA00022842"/>
    </source>
</evidence>
<reference evidence="20 21" key="1">
    <citation type="submission" date="2021-05" db="EMBL/GenBank/DDBJ databases">
        <title>Complete genome of Nocardioides aquaticus KCTC 9944T isolated from meromictic and hypersaline Ekho Lake, Antarctica.</title>
        <authorList>
            <person name="Hwang K."/>
            <person name="Kim K.M."/>
            <person name="Choe H."/>
        </authorList>
    </citation>
    <scope>NUCLEOTIDE SEQUENCE [LARGE SCALE GENOMIC DNA]</scope>
    <source>
        <strain evidence="20 21">KCTC 9944</strain>
    </source>
</reference>
<protein>
    <recommendedName>
        <fullName evidence="6 19">Adenosylcobinamide-GDP ribazoletransferase</fullName>
        <ecNumber evidence="5 19">2.7.8.26</ecNumber>
    </recommendedName>
    <alternativeName>
        <fullName evidence="16 19">Cobalamin synthase</fullName>
    </alternativeName>
    <alternativeName>
        <fullName evidence="15 19">Cobalamin-5'-phosphate synthase</fullName>
    </alternativeName>
</protein>
<comment type="pathway">
    <text evidence="3 19">Cofactor biosynthesis; adenosylcobalamin biosynthesis; adenosylcobalamin from cob(II)yrinate a,c-diamide: step 7/7.</text>
</comment>
<keyword evidence="8 19" id="KW-0169">Cobalamin biosynthesis</keyword>
<evidence type="ECO:0000256" key="13">
    <source>
        <dbReference type="ARBA" id="ARBA00023136"/>
    </source>
</evidence>
<sequence length="262" mass="26336">MSDSPPPWAPPLLAVQFLTRVPVPGTAALSGEQVRVGLGRSLVWFPVVGGLVGLVTAAVVLGAGTWWPAWVAVLLALVVEARLTGAFHEDAVADTCDALGGGTTRERTLEIMKDSRVGSYGALGLVLAVGLRVALLTTLVATAGAGLVVAGVVASAALGRLGAVTVMRLVPPADRPAGLSKDVGGRASGRTLATASLLAVPFAVPLAVLDPVGLLVGLVGSALLLVWWGRVLVRRLGGQTGDCLGAAVYAVQLVVLLGVTAG</sequence>
<organism evidence="20 21">
    <name type="scientific">Nocardioides aquaticus</name>
    <dbReference type="NCBI Taxonomy" id="160826"/>
    <lineage>
        <taxon>Bacteria</taxon>
        <taxon>Bacillati</taxon>
        <taxon>Actinomycetota</taxon>
        <taxon>Actinomycetes</taxon>
        <taxon>Propionibacteriales</taxon>
        <taxon>Nocardioidaceae</taxon>
        <taxon>Nocardioides</taxon>
    </lineage>
</organism>
<dbReference type="GO" id="GO:0051073">
    <property type="term" value="F:adenosylcobinamide-GDP ribazoletransferase activity"/>
    <property type="evidence" value="ECO:0007669"/>
    <property type="project" value="UniProtKB-EC"/>
</dbReference>